<dbReference type="InterPro" id="IPR025192">
    <property type="entry name" value="Succ_DH/fum_Rdtase_N"/>
</dbReference>
<evidence type="ECO:0000256" key="2">
    <source>
        <dbReference type="ARBA" id="ARBA00004788"/>
    </source>
</evidence>
<organism evidence="7 8">
    <name type="scientific">Clonorchis sinensis</name>
    <name type="common">Chinese liver fluke</name>
    <dbReference type="NCBI Taxonomy" id="79923"/>
    <lineage>
        <taxon>Eukaryota</taxon>
        <taxon>Metazoa</taxon>
        <taxon>Spiralia</taxon>
        <taxon>Lophotrochozoa</taxon>
        <taxon>Platyhelminthes</taxon>
        <taxon>Trematoda</taxon>
        <taxon>Digenea</taxon>
        <taxon>Opisthorchiida</taxon>
        <taxon>Opisthorchiata</taxon>
        <taxon>Opisthorchiidae</taxon>
        <taxon>Clonorchis</taxon>
    </lineage>
</organism>
<dbReference type="InterPro" id="IPR001041">
    <property type="entry name" value="2Fe-2S_ferredoxin-type"/>
</dbReference>
<dbReference type="GO" id="GO:0005743">
    <property type="term" value="C:mitochondrial inner membrane"/>
    <property type="evidence" value="ECO:0007669"/>
    <property type="project" value="UniProtKB-SubCell"/>
</dbReference>
<dbReference type="OrthoDB" id="1696654at2759"/>
<dbReference type="Gene3D" id="3.10.20.30">
    <property type="match status" value="1"/>
</dbReference>
<dbReference type="InterPro" id="IPR036010">
    <property type="entry name" value="2Fe-2S_ferredoxin-like_sf"/>
</dbReference>
<dbReference type="InterPro" id="IPR006016">
    <property type="entry name" value="UspA"/>
</dbReference>
<keyword evidence="4" id="KW-0001">2Fe-2S</keyword>
<feature type="domain" description="2Fe-2S ferredoxin-type" evidence="6">
    <location>
        <begin position="32"/>
        <end position="125"/>
    </location>
</feature>
<evidence type="ECO:0000313" key="7">
    <source>
        <dbReference type="EMBL" id="KAG5441935.1"/>
    </source>
</evidence>
<feature type="non-terminal residue" evidence="7">
    <location>
        <position position="555"/>
    </location>
</feature>
<evidence type="ECO:0000256" key="1">
    <source>
        <dbReference type="ARBA" id="ARBA00004443"/>
    </source>
</evidence>
<reference evidence="7 8" key="2">
    <citation type="journal article" date="2021" name="Genomics">
        <title>High-quality reference genome for Clonorchis sinensis.</title>
        <authorList>
            <person name="Young N.D."/>
            <person name="Stroehlein A.J."/>
            <person name="Kinkar L."/>
            <person name="Wang T."/>
            <person name="Sohn W.M."/>
            <person name="Chang B.C.H."/>
            <person name="Kaur P."/>
            <person name="Weisz D."/>
            <person name="Dudchenko O."/>
            <person name="Aiden E.L."/>
            <person name="Korhonen P.K."/>
            <person name="Gasser R.B."/>
        </authorList>
    </citation>
    <scope>NUCLEOTIDE SEQUENCE [LARGE SCALE GENOMIC DNA]</scope>
    <source>
        <strain evidence="7">Cs-k2</strain>
    </source>
</reference>
<evidence type="ECO:0000256" key="5">
    <source>
        <dbReference type="ARBA" id="ARBA00023014"/>
    </source>
</evidence>
<keyword evidence="4" id="KW-0408">Iron</keyword>
<dbReference type="SUPFAM" id="SSF54292">
    <property type="entry name" value="2Fe-2S ferredoxin-like"/>
    <property type="match status" value="1"/>
</dbReference>
<dbReference type="GO" id="GO:0006099">
    <property type="term" value="P:tricarboxylic acid cycle"/>
    <property type="evidence" value="ECO:0007669"/>
    <property type="project" value="InterPro"/>
</dbReference>
<comment type="caution">
    <text evidence="7">The sequence shown here is derived from an EMBL/GenBank/DDBJ whole genome shotgun (WGS) entry which is preliminary data.</text>
</comment>
<dbReference type="InterPro" id="IPR006058">
    <property type="entry name" value="2Fe2S_fd_BS"/>
</dbReference>
<gene>
    <name evidence="7" type="ORF">CSKR_107967</name>
</gene>
<dbReference type="InterPro" id="IPR012675">
    <property type="entry name" value="Beta-grasp_dom_sf"/>
</dbReference>
<dbReference type="Gene3D" id="3.40.50.620">
    <property type="entry name" value="HUPs"/>
    <property type="match status" value="2"/>
</dbReference>
<evidence type="ECO:0000256" key="3">
    <source>
        <dbReference type="ARBA" id="ARBA00016766"/>
    </source>
</evidence>
<dbReference type="PANTHER" id="PTHR46989:SF3">
    <property type="entry name" value="USPA DOMAIN-CONTAINING PROTEIN"/>
    <property type="match status" value="1"/>
</dbReference>
<dbReference type="PANTHER" id="PTHR46989">
    <property type="entry name" value="USP DOMAIN-CONTAINING PROTEIN"/>
    <property type="match status" value="1"/>
</dbReference>
<dbReference type="PROSITE" id="PS00197">
    <property type="entry name" value="2FE2S_FER_1"/>
    <property type="match status" value="1"/>
</dbReference>
<dbReference type="AlphaFoldDB" id="A0A8T1LZC8"/>
<evidence type="ECO:0000259" key="6">
    <source>
        <dbReference type="PROSITE" id="PS51085"/>
    </source>
</evidence>
<dbReference type="InterPro" id="IPR004489">
    <property type="entry name" value="Succ_DH/fum_Rdtase_Fe-S"/>
</dbReference>
<dbReference type="InterPro" id="IPR014729">
    <property type="entry name" value="Rossmann-like_a/b/a_fold"/>
</dbReference>
<dbReference type="InterPro" id="IPR006015">
    <property type="entry name" value="Universal_stress_UspA"/>
</dbReference>
<dbReference type="GO" id="GO:0051537">
    <property type="term" value="F:2 iron, 2 sulfur cluster binding"/>
    <property type="evidence" value="ECO:0007669"/>
    <property type="project" value="UniProtKB-KW"/>
</dbReference>
<dbReference type="EMBL" id="NIRI02000076">
    <property type="protein sequence ID" value="KAG5441935.1"/>
    <property type="molecule type" value="Genomic_DNA"/>
</dbReference>
<dbReference type="PRINTS" id="PR01438">
    <property type="entry name" value="UNVRSLSTRESS"/>
</dbReference>
<dbReference type="PROSITE" id="PS51085">
    <property type="entry name" value="2FE2S_FER_2"/>
    <property type="match status" value="1"/>
</dbReference>
<dbReference type="Pfam" id="PF13085">
    <property type="entry name" value="Fer2_3"/>
    <property type="match status" value="1"/>
</dbReference>
<dbReference type="SUPFAM" id="SSF52402">
    <property type="entry name" value="Adenine nucleotide alpha hydrolases-like"/>
    <property type="match status" value="2"/>
</dbReference>
<dbReference type="NCBIfam" id="TIGR00384">
    <property type="entry name" value="dhsB"/>
    <property type="match status" value="1"/>
</dbReference>
<proteinExistence type="predicted"/>
<dbReference type="GO" id="GO:0009055">
    <property type="term" value="F:electron transfer activity"/>
    <property type="evidence" value="ECO:0007669"/>
    <property type="project" value="InterPro"/>
</dbReference>
<name>A0A8T1LZC8_CLOSI</name>
<comment type="pathway">
    <text evidence="2">Carbohydrate metabolism; tricarboxylic acid cycle; fumarate from succinate (eukaryal route): step 1/1.</text>
</comment>
<protein>
    <recommendedName>
        <fullName evidence="3">Succinate dehydrogenase [ubiquinone] iron-sulfur subunit, mitochondrial</fullName>
    </recommendedName>
</protein>
<evidence type="ECO:0000313" key="8">
    <source>
        <dbReference type="Proteomes" id="UP000286415"/>
    </source>
</evidence>
<keyword evidence="8" id="KW-1185">Reference proteome</keyword>
<dbReference type="CDD" id="cd23659">
    <property type="entry name" value="USP_At3g01520-like"/>
    <property type="match status" value="2"/>
</dbReference>
<dbReference type="Proteomes" id="UP000286415">
    <property type="component" value="Unassembled WGS sequence"/>
</dbReference>
<comment type="subcellular location">
    <subcellularLocation>
        <location evidence="1">Mitochondrion inner membrane</location>
        <topology evidence="1">Peripheral membrane protein</topology>
        <orientation evidence="1">Matrix side</orientation>
    </subcellularLocation>
</comment>
<dbReference type="CDD" id="cd00207">
    <property type="entry name" value="fer2"/>
    <property type="match status" value="1"/>
</dbReference>
<keyword evidence="5" id="KW-0411">Iron-sulfur</keyword>
<keyword evidence="4" id="KW-0479">Metal-binding</keyword>
<accession>A0A8T1LZC8</accession>
<reference evidence="7 8" key="1">
    <citation type="journal article" date="2018" name="Biotechnol. Adv.">
        <title>Improved genomic resources and new bioinformatic workflow for the carcinogenic parasite Clonorchis sinensis: Biotechnological implications.</title>
        <authorList>
            <person name="Wang D."/>
            <person name="Korhonen P.K."/>
            <person name="Gasser R.B."/>
            <person name="Young N.D."/>
        </authorList>
    </citation>
    <scope>NUCLEOTIDE SEQUENCE [LARGE SCALE GENOMIC DNA]</scope>
    <source>
        <strain evidence="7">Cs-k2</strain>
    </source>
</reference>
<dbReference type="GO" id="GO:0016491">
    <property type="term" value="F:oxidoreductase activity"/>
    <property type="evidence" value="ECO:0007669"/>
    <property type="project" value="InterPro"/>
</dbReference>
<sequence length="555" mass="61061">MSNSVITRLAPVFSMVRHASTAAATAPRMKTFSVYRWNPDKPGEKPYMKDYKVDLNECGPMVLDALIKIKNEQDPTLTFRRSCREGICGSCAMNIAGRNHLACLCPGEVVHLKEEPRRITTVEALNHMNHSGTSVPALADVSVHRRDLSREVADWSFGHSGTSTDARRIAFVLTRPIMGLHTTLRTLTFGGMATAPEVGAASAEEEPCAPEGRDSRIVMFPIDGSVHSERAFSWYVDNMRTPNDHAVFINVIEPVYSSPAFGMSMESPMQPDIARVMESSIASGKKLCQNKMKHAKELALPAQAFLHVDSRPGHAIIKALGGHNGDVIVMGSRGLGVIRRTFLGSVSDYVLHHSHVPVVIVPPPEEKIFLDIVDTELYLALDVGIKWNEEIDDLMVATGAEPQDAGSEGDRVRVILFPIDGSTHSERAFTWYLDKMRAPSDRALFVGVIEPLHTSHAFGMAMETCTMPELERAMEIKTANCKKLCRDKMKHAKELELPSQAFLYVDHRPGNAVLKAVERHNANIVVIGSRGLGGVGRMVLGSVSEYVLHHSHVPV</sequence>
<evidence type="ECO:0000256" key="4">
    <source>
        <dbReference type="ARBA" id="ARBA00022714"/>
    </source>
</evidence>
<dbReference type="Pfam" id="PF00582">
    <property type="entry name" value="Usp"/>
    <property type="match status" value="2"/>
</dbReference>